<protein>
    <submittedName>
        <fullName evidence="1">OLC1v1017653C1</fullName>
    </submittedName>
</protein>
<dbReference type="EMBL" id="OX459125">
    <property type="protein sequence ID" value="CAI9116492.1"/>
    <property type="molecule type" value="Genomic_DNA"/>
</dbReference>
<dbReference type="AlphaFoldDB" id="A0AAV1E9Y3"/>
<evidence type="ECO:0000313" key="1">
    <source>
        <dbReference type="EMBL" id="CAI9116492.1"/>
    </source>
</evidence>
<sequence length="130" mass="14596">MRKKGMQKGSPCNALPQNCPSSPLFMFTRCRMSRYKLYNPINNEFFYADAPNLGDTTVRCSNFDKAGNVGVFDGKLSNASFALSDDDTTKGGTFLAQIRTIWKSFKTLELGLIQTLIWYQNLNFNGDGQI</sequence>
<proteinExistence type="predicted"/>
<name>A0AAV1E9Y3_OLDCO</name>
<gene>
    <name evidence="1" type="ORF">OLC1_LOCUS22775</name>
</gene>
<organism evidence="1 2">
    <name type="scientific">Oldenlandia corymbosa var. corymbosa</name>
    <dbReference type="NCBI Taxonomy" id="529605"/>
    <lineage>
        <taxon>Eukaryota</taxon>
        <taxon>Viridiplantae</taxon>
        <taxon>Streptophyta</taxon>
        <taxon>Embryophyta</taxon>
        <taxon>Tracheophyta</taxon>
        <taxon>Spermatophyta</taxon>
        <taxon>Magnoliopsida</taxon>
        <taxon>eudicotyledons</taxon>
        <taxon>Gunneridae</taxon>
        <taxon>Pentapetalae</taxon>
        <taxon>asterids</taxon>
        <taxon>lamiids</taxon>
        <taxon>Gentianales</taxon>
        <taxon>Rubiaceae</taxon>
        <taxon>Rubioideae</taxon>
        <taxon>Spermacoceae</taxon>
        <taxon>Hedyotis-Oldenlandia complex</taxon>
        <taxon>Oldenlandia</taxon>
    </lineage>
</organism>
<dbReference type="Proteomes" id="UP001161247">
    <property type="component" value="Chromosome 8"/>
</dbReference>
<accession>A0AAV1E9Y3</accession>
<reference evidence="1" key="1">
    <citation type="submission" date="2023-03" db="EMBL/GenBank/DDBJ databases">
        <authorList>
            <person name="Julca I."/>
        </authorList>
    </citation>
    <scope>NUCLEOTIDE SEQUENCE</scope>
</reference>
<evidence type="ECO:0000313" key="2">
    <source>
        <dbReference type="Proteomes" id="UP001161247"/>
    </source>
</evidence>
<keyword evidence="2" id="KW-1185">Reference proteome</keyword>